<sequence>MIPSLLIILLAVEKRKLKMIAEEAGSSFLGG</sequence>
<reference evidence="1" key="2">
    <citation type="submission" date="2020-05" db="UniProtKB">
        <authorList>
            <consortium name="EnsemblMetazoa"/>
        </authorList>
    </citation>
    <scope>IDENTIFICATION</scope>
    <source>
        <strain evidence="1">MINIMUS1</strain>
    </source>
</reference>
<accession>A0A182WMY7</accession>
<proteinExistence type="predicted"/>
<dbReference type="AlphaFoldDB" id="A0A182WMY7"/>
<dbReference type="VEuPathDB" id="VectorBase:AMIN014094"/>
<dbReference type="EnsemblMetazoa" id="AMIN014094-RA">
    <property type="protein sequence ID" value="AMIN014094-PA"/>
    <property type="gene ID" value="AMIN014094"/>
</dbReference>
<evidence type="ECO:0000313" key="2">
    <source>
        <dbReference type="Proteomes" id="UP000075920"/>
    </source>
</evidence>
<evidence type="ECO:0000313" key="1">
    <source>
        <dbReference type="EnsemblMetazoa" id="AMIN014094-PA"/>
    </source>
</evidence>
<organism evidence="1 2">
    <name type="scientific">Anopheles minimus</name>
    <dbReference type="NCBI Taxonomy" id="112268"/>
    <lineage>
        <taxon>Eukaryota</taxon>
        <taxon>Metazoa</taxon>
        <taxon>Ecdysozoa</taxon>
        <taxon>Arthropoda</taxon>
        <taxon>Hexapoda</taxon>
        <taxon>Insecta</taxon>
        <taxon>Pterygota</taxon>
        <taxon>Neoptera</taxon>
        <taxon>Endopterygota</taxon>
        <taxon>Diptera</taxon>
        <taxon>Nematocera</taxon>
        <taxon>Culicoidea</taxon>
        <taxon>Culicidae</taxon>
        <taxon>Anophelinae</taxon>
        <taxon>Anopheles</taxon>
    </lineage>
</organism>
<name>A0A182WMY7_9DIPT</name>
<keyword evidence="2" id="KW-1185">Reference proteome</keyword>
<protein>
    <submittedName>
        <fullName evidence="1">Uncharacterized protein</fullName>
    </submittedName>
</protein>
<reference evidence="2" key="1">
    <citation type="submission" date="2013-03" db="EMBL/GenBank/DDBJ databases">
        <title>The Genome Sequence of Anopheles minimus MINIMUS1.</title>
        <authorList>
            <consortium name="The Broad Institute Genomics Platform"/>
            <person name="Neafsey D.E."/>
            <person name="Walton C."/>
            <person name="Walker B."/>
            <person name="Young S.K."/>
            <person name="Zeng Q."/>
            <person name="Gargeya S."/>
            <person name="Fitzgerald M."/>
            <person name="Haas B."/>
            <person name="Abouelleil A."/>
            <person name="Allen A.W."/>
            <person name="Alvarado L."/>
            <person name="Arachchi H.M."/>
            <person name="Berlin A.M."/>
            <person name="Chapman S.B."/>
            <person name="Gainer-Dewar J."/>
            <person name="Goldberg J."/>
            <person name="Griggs A."/>
            <person name="Gujja S."/>
            <person name="Hansen M."/>
            <person name="Howarth C."/>
            <person name="Imamovic A."/>
            <person name="Ireland A."/>
            <person name="Larimer J."/>
            <person name="McCowan C."/>
            <person name="Murphy C."/>
            <person name="Pearson M."/>
            <person name="Poon T.W."/>
            <person name="Priest M."/>
            <person name="Roberts A."/>
            <person name="Saif S."/>
            <person name="Shea T."/>
            <person name="Sisk P."/>
            <person name="Sykes S."/>
            <person name="Wortman J."/>
            <person name="Nusbaum C."/>
            <person name="Birren B."/>
        </authorList>
    </citation>
    <scope>NUCLEOTIDE SEQUENCE [LARGE SCALE GENOMIC DNA]</scope>
    <source>
        <strain evidence="2">MINIMUS1</strain>
    </source>
</reference>
<dbReference type="Proteomes" id="UP000075920">
    <property type="component" value="Unassembled WGS sequence"/>
</dbReference>